<reference evidence="1 2" key="1">
    <citation type="journal article" date="2021" name="Sci. Rep.">
        <title>The distribution of antibiotic resistance genes in chicken gut microbiota commensals.</title>
        <authorList>
            <person name="Juricova H."/>
            <person name="Matiasovicova J."/>
            <person name="Kubasova T."/>
            <person name="Cejkova D."/>
            <person name="Rychlik I."/>
        </authorList>
    </citation>
    <scope>NUCLEOTIDE SEQUENCE [LARGE SCALE GENOMIC DNA]</scope>
    <source>
        <strain evidence="1 2">An810</strain>
    </source>
</reference>
<dbReference type="Proteomes" id="UP000776629">
    <property type="component" value="Unassembled WGS sequence"/>
</dbReference>
<evidence type="ECO:0000313" key="2">
    <source>
        <dbReference type="Proteomes" id="UP000776629"/>
    </source>
</evidence>
<protein>
    <submittedName>
        <fullName evidence="1">Uncharacterized protein</fullName>
    </submittedName>
</protein>
<evidence type="ECO:0000313" key="1">
    <source>
        <dbReference type="EMBL" id="MBM6754646.1"/>
    </source>
</evidence>
<accession>A0ABS2EQY9</accession>
<gene>
    <name evidence="1" type="ORF">H5993_07740</name>
</gene>
<keyword evidence="2" id="KW-1185">Reference proteome</keyword>
<organism evidence="1 2">
    <name type="scientific">Limosilactobacillus alvi</name>
    <dbReference type="NCBI Taxonomy" id="990412"/>
    <lineage>
        <taxon>Bacteria</taxon>
        <taxon>Bacillati</taxon>
        <taxon>Bacillota</taxon>
        <taxon>Bacilli</taxon>
        <taxon>Lactobacillales</taxon>
        <taxon>Lactobacillaceae</taxon>
        <taxon>Limosilactobacillus</taxon>
    </lineage>
</organism>
<name>A0ABS2EQY9_9LACO</name>
<comment type="caution">
    <text evidence="1">The sequence shown here is derived from an EMBL/GenBank/DDBJ whole genome shotgun (WGS) entry which is preliminary data.</text>
</comment>
<dbReference type="EMBL" id="JACJJQ010000040">
    <property type="protein sequence ID" value="MBM6754646.1"/>
    <property type="molecule type" value="Genomic_DNA"/>
</dbReference>
<proteinExistence type="predicted"/>
<sequence length="64" mass="7132">MIETSDLECTIIHPGWFVNGPVDYEVTEPFGGHDVSIKSIAVLVEKLIVKNLYLRERVGSNTSN</sequence>